<comment type="caution">
    <text evidence="1">The sequence shown here is derived from an EMBL/GenBank/DDBJ whole genome shotgun (WGS) entry which is preliminary data.</text>
</comment>
<name>A0A2N4UWB1_9GAMM</name>
<reference evidence="1 2" key="1">
    <citation type="journal article" date="2018" name="Syst. Appl. Microbiol.">
        <title>Photobacterium carnosum sp. nov., isolated from spoiled modified atmosphere packaged poultry meat.</title>
        <authorList>
            <person name="Hilgarth M."/>
            <person name="Fuertes S."/>
            <person name="Ehrmann M."/>
            <person name="Vogel R.F."/>
        </authorList>
    </citation>
    <scope>NUCLEOTIDE SEQUENCE [LARGE SCALE GENOMIC DNA]</scope>
    <source>
        <strain evidence="1 2">TMW 2.2021</strain>
    </source>
</reference>
<keyword evidence="2" id="KW-1185">Reference proteome</keyword>
<sequence length="222" mass="25834">MFFAFSVLGWLVMMFNKNILMALPLLLSCNYTIADTNLDSGISSANNMNKCPLMIFRLSDIESRLRAYLEPEFDKVKNTEILAAETYNYLVGDIDSNLPDEILTYRNLLTKYNSMCTSDVTESPRATFSLKDFIRDYDEYIDWVKLDHVKDPESIKCEQLFQTESSLINQIKSLGDVTIDDSKKQELQKPLIRYKFLIDIDMANHKCWKYNASEFIAFYQKP</sequence>
<organism evidence="1 2">
    <name type="scientific">Photobacterium carnosum</name>
    <dbReference type="NCBI Taxonomy" id="2023717"/>
    <lineage>
        <taxon>Bacteria</taxon>
        <taxon>Pseudomonadati</taxon>
        <taxon>Pseudomonadota</taxon>
        <taxon>Gammaproteobacteria</taxon>
        <taxon>Vibrionales</taxon>
        <taxon>Vibrionaceae</taxon>
        <taxon>Photobacterium</taxon>
    </lineage>
</organism>
<accession>A0A2N4UWB1</accession>
<gene>
    <name evidence="1" type="ORF">CIK00_03250</name>
</gene>
<evidence type="ECO:0000313" key="1">
    <source>
        <dbReference type="EMBL" id="PLC59299.1"/>
    </source>
</evidence>
<evidence type="ECO:0000313" key="2">
    <source>
        <dbReference type="Proteomes" id="UP000234420"/>
    </source>
</evidence>
<dbReference type="EMBL" id="NPIB01000002">
    <property type="protein sequence ID" value="PLC59299.1"/>
    <property type="molecule type" value="Genomic_DNA"/>
</dbReference>
<proteinExistence type="predicted"/>
<dbReference type="Proteomes" id="UP000234420">
    <property type="component" value="Unassembled WGS sequence"/>
</dbReference>
<protein>
    <submittedName>
        <fullName evidence="1">Uncharacterized protein</fullName>
    </submittedName>
</protein>
<dbReference type="AlphaFoldDB" id="A0A2N4UWB1"/>